<dbReference type="GO" id="GO:0004150">
    <property type="term" value="F:dihydroneopterin aldolase activity"/>
    <property type="evidence" value="ECO:0007669"/>
    <property type="project" value="UniProtKB-UniRule"/>
</dbReference>
<evidence type="ECO:0000256" key="3">
    <source>
        <dbReference type="ARBA" id="ARBA00005708"/>
    </source>
</evidence>
<protein>
    <recommendedName>
        <fullName evidence="6">7,8-dihydroneopterin aldolase</fullName>
        <ecNumber evidence="6">4.1.2.25</ecNumber>
    </recommendedName>
</protein>
<dbReference type="STRING" id="1798497.A3D71_03405"/>
<dbReference type="EMBL" id="MFLK01000020">
    <property type="protein sequence ID" value="OGG66110.1"/>
    <property type="molecule type" value="Genomic_DNA"/>
</dbReference>
<evidence type="ECO:0000259" key="7">
    <source>
        <dbReference type="SMART" id="SM00905"/>
    </source>
</evidence>
<evidence type="ECO:0000313" key="8">
    <source>
        <dbReference type="EMBL" id="OGG66110.1"/>
    </source>
</evidence>
<evidence type="ECO:0000256" key="1">
    <source>
        <dbReference type="ARBA" id="ARBA00001353"/>
    </source>
</evidence>
<dbReference type="Pfam" id="PF02152">
    <property type="entry name" value="FolB"/>
    <property type="match status" value="1"/>
</dbReference>
<keyword evidence="4 6" id="KW-0289">Folate biosynthesis</keyword>
<comment type="pathway">
    <text evidence="2 6">Cofactor biosynthesis; tetrahydrofolate biosynthesis; 2-amino-4-hydroxy-6-hydroxymethyl-7,8-dihydropteridine diphosphate from 7,8-dihydroneopterin triphosphate: step 3/4.</text>
</comment>
<gene>
    <name evidence="8" type="ORF">A3D71_03405</name>
</gene>
<feature type="domain" description="Dihydroneopterin aldolase/epimerase" evidence="7">
    <location>
        <begin position="4"/>
        <end position="113"/>
    </location>
</feature>
<evidence type="ECO:0000256" key="6">
    <source>
        <dbReference type="RuleBase" id="RU362079"/>
    </source>
</evidence>
<evidence type="ECO:0000256" key="2">
    <source>
        <dbReference type="ARBA" id="ARBA00005013"/>
    </source>
</evidence>
<dbReference type="Proteomes" id="UP000177652">
    <property type="component" value="Unassembled WGS sequence"/>
</dbReference>
<dbReference type="AlphaFoldDB" id="A0A1F6DXU9"/>
<dbReference type="InterPro" id="IPR006156">
    <property type="entry name" value="Dihydroneopterin_aldolase"/>
</dbReference>
<comment type="caution">
    <text evidence="8">The sequence shown here is derived from an EMBL/GenBank/DDBJ whole genome shotgun (WGS) entry which is preliminary data.</text>
</comment>
<dbReference type="InterPro" id="IPR006157">
    <property type="entry name" value="FolB_dom"/>
</dbReference>
<dbReference type="GO" id="GO:0005737">
    <property type="term" value="C:cytoplasm"/>
    <property type="evidence" value="ECO:0007669"/>
    <property type="project" value="TreeGrafter"/>
</dbReference>
<evidence type="ECO:0000313" key="9">
    <source>
        <dbReference type="Proteomes" id="UP000177652"/>
    </source>
</evidence>
<dbReference type="GO" id="GO:0046656">
    <property type="term" value="P:folic acid biosynthetic process"/>
    <property type="evidence" value="ECO:0007669"/>
    <property type="project" value="UniProtKB-UniRule"/>
</dbReference>
<comment type="catalytic activity">
    <reaction evidence="1 6">
        <text>7,8-dihydroneopterin = 6-hydroxymethyl-7,8-dihydropterin + glycolaldehyde</text>
        <dbReference type="Rhea" id="RHEA:10540"/>
        <dbReference type="ChEBI" id="CHEBI:17001"/>
        <dbReference type="ChEBI" id="CHEBI:17071"/>
        <dbReference type="ChEBI" id="CHEBI:44841"/>
        <dbReference type="EC" id="4.1.2.25"/>
    </reaction>
</comment>
<dbReference type="NCBIfam" id="TIGR00525">
    <property type="entry name" value="folB"/>
    <property type="match status" value="1"/>
</dbReference>
<keyword evidence="5 6" id="KW-0456">Lyase</keyword>
<name>A0A1F6DXU9_9BACT</name>
<dbReference type="InterPro" id="IPR043133">
    <property type="entry name" value="GTP-CH-I_C/QueF"/>
</dbReference>
<accession>A0A1F6DXU9</accession>
<evidence type="ECO:0000256" key="5">
    <source>
        <dbReference type="ARBA" id="ARBA00023239"/>
    </source>
</evidence>
<organism evidence="8 9">
    <name type="scientific">Candidatus Kaiserbacteria bacterium RIFCSPHIGHO2_02_FULL_55_20</name>
    <dbReference type="NCBI Taxonomy" id="1798497"/>
    <lineage>
        <taxon>Bacteria</taxon>
        <taxon>Candidatus Kaiseribacteriota</taxon>
    </lineage>
</organism>
<proteinExistence type="inferred from homology"/>
<dbReference type="NCBIfam" id="TIGR00526">
    <property type="entry name" value="folB_dom"/>
    <property type="match status" value="1"/>
</dbReference>
<dbReference type="UniPathway" id="UPA00077">
    <property type="reaction ID" value="UER00154"/>
</dbReference>
<dbReference type="Gene3D" id="3.30.1130.10">
    <property type="match status" value="1"/>
</dbReference>
<dbReference type="PANTHER" id="PTHR42844:SF1">
    <property type="entry name" value="DIHYDRONEOPTERIN ALDOLASE 1-RELATED"/>
    <property type="match status" value="1"/>
</dbReference>
<dbReference type="SMART" id="SM00905">
    <property type="entry name" value="FolB"/>
    <property type="match status" value="1"/>
</dbReference>
<reference evidence="8 9" key="1">
    <citation type="journal article" date="2016" name="Nat. Commun.">
        <title>Thousands of microbial genomes shed light on interconnected biogeochemical processes in an aquifer system.</title>
        <authorList>
            <person name="Anantharaman K."/>
            <person name="Brown C.T."/>
            <person name="Hug L.A."/>
            <person name="Sharon I."/>
            <person name="Castelle C.J."/>
            <person name="Probst A.J."/>
            <person name="Thomas B.C."/>
            <person name="Singh A."/>
            <person name="Wilkins M.J."/>
            <person name="Karaoz U."/>
            <person name="Brodie E.L."/>
            <person name="Williams K.H."/>
            <person name="Hubbard S.S."/>
            <person name="Banfield J.F."/>
        </authorList>
    </citation>
    <scope>NUCLEOTIDE SEQUENCE [LARGE SCALE GENOMIC DNA]</scope>
</reference>
<comment type="similarity">
    <text evidence="3 6">Belongs to the DHNA family.</text>
</comment>
<comment type="function">
    <text evidence="6">Catalyzes the conversion of 7,8-dihydroneopterin to 6-hydroxymethyl-7,8-dihydropterin.</text>
</comment>
<evidence type="ECO:0000256" key="4">
    <source>
        <dbReference type="ARBA" id="ARBA00022909"/>
    </source>
</evidence>
<dbReference type="SUPFAM" id="SSF55620">
    <property type="entry name" value="Tetrahydrobiopterin biosynthesis enzymes-like"/>
    <property type="match status" value="1"/>
</dbReference>
<dbReference type="EC" id="4.1.2.25" evidence="6"/>
<dbReference type="GO" id="GO:0046654">
    <property type="term" value="P:tetrahydrofolate biosynthetic process"/>
    <property type="evidence" value="ECO:0007669"/>
    <property type="project" value="UniProtKB-UniRule"/>
</dbReference>
<sequence length="117" mass="13128">MDYIHIDDLRVSGNHGVGEEERAKPQEFLISVRLGADTRKAAGSGQLEDTIDYHDTLKLIEHVFENTSHSLLETLAEHIAAEILQDKRVSSVELTIKKTGVWRNGIPGVTILREQVR</sequence>
<dbReference type="PANTHER" id="PTHR42844">
    <property type="entry name" value="DIHYDRONEOPTERIN ALDOLASE 1-RELATED"/>
    <property type="match status" value="1"/>
</dbReference>